<proteinExistence type="predicted"/>
<dbReference type="InterPro" id="IPR036179">
    <property type="entry name" value="Ig-like_dom_sf"/>
</dbReference>
<reference evidence="2" key="1">
    <citation type="journal article" date="2020" name="Cell">
        <title>Large-Scale Comparative Analyses of Tick Genomes Elucidate Their Genetic Diversity and Vector Capacities.</title>
        <authorList>
            <consortium name="Tick Genome and Microbiome Consortium (TIGMIC)"/>
            <person name="Jia N."/>
            <person name="Wang J."/>
            <person name="Shi W."/>
            <person name="Du L."/>
            <person name="Sun Y."/>
            <person name="Zhan W."/>
            <person name="Jiang J.F."/>
            <person name="Wang Q."/>
            <person name="Zhang B."/>
            <person name="Ji P."/>
            <person name="Bell-Sakyi L."/>
            <person name="Cui X.M."/>
            <person name="Yuan T.T."/>
            <person name="Jiang B.G."/>
            <person name="Yang W.F."/>
            <person name="Lam T.T."/>
            <person name="Chang Q.C."/>
            <person name="Ding S.J."/>
            <person name="Wang X.J."/>
            <person name="Zhu J.G."/>
            <person name="Ruan X.D."/>
            <person name="Zhao L."/>
            <person name="Wei J.T."/>
            <person name="Ye R.Z."/>
            <person name="Que T.C."/>
            <person name="Du C.H."/>
            <person name="Zhou Y.H."/>
            <person name="Cheng J.X."/>
            <person name="Dai P.F."/>
            <person name="Guo W.B."/>
            <person name="Han X.H."/>
            <person name="Huang E.J."/>
            <person name="Li L.F."/>
            <person name="Wei W."/>
            <person name="Gao Y.C."/>
            <person name="Liu J.Z."/>
            <person name="Shao H.Z."/>
            <person name="Wang X."/>
            <person name="Wang C.C."/>
            <person name="Yang T.C."/>
            <person name="Huo Q.B."/>
            <person name="Li W."/>
            <person name="Chen H.Y."/>
            <person name="Chen S.E."/>
            <person name="Zhou L.G."/>
            <person name="Ni X.B."/>
            <person name="Tian J.H."/>
            <person name="Sheng Y."/>
            <person name="Liu T."/>
            <person name="Pan Y.S."/>
            <person name="Xia L.Y."/>
            <person name="Li J."/>
            <person name="Zhao F."/>
            <person name="Cao W.C."/>
        </authorList>
    </citation>
    <scope>NUCLEOTIDE SEQUENCE</scope>
    <source>
        <strain evidence="2">Rmic-2018</strain>
    </source>
</reference>
<dbReference type="FunFam" id="2.60.40.10:FF:004402">
    <property type="match status" value="1"/>
</dbReference>
<evidence type="ECO:0000313" key="3">
    <source>
        <dbReference type="Proteomes" id="UP000821866"/>
    </source>
</evidence>
<dbReference type="GO" id="GO:0032589">
    <property type="term" value="C:neuron projection membrane"/>
    <property type="evidence" value="ECO:0007669"/>
    <property type="project" value="TreeGrafter"/>
</dbReference>
<name>A0A9J6EWJ4_RHIMP</name>
<keyword evidence="3" id="KW-1185">Reference proteome</keyword>
<dbReference type="GO" id="GO:0050808">
    <property type="term" value="P:synapse organization"/>
    <property type="evidence" value="ECO:0007669"/>
    <property type="project" value="TreeGrafter"/>
</dbReference>
<dbReference type="Proteomes" id="UP000821866">
    <property type="component" value="Chromosome 1"/>
</dbReference>
<evidence type="ECO:0000256" key="1">
    <source>
        <dbReference type="SAM" id="MobiDB-lite"/>
    </source>
</evidence>
<dbReference type="InterPro" id="IPR037448">
    <property type="entry name" value="Zig-8"/>
</dbReference>
<comment type="caution">
    <text evidence="2">The sequence shown here is derived from an EMBL/GenBank/DDBJ whole genome shotgun (WGS) entry which is preliminary data.</text>
</comment>
<dbReference type="SUPFAM" id="SSF48726">
    <property type="entry name" value="Immunoglobulin"/>
    <property type="match status" value="1"/>
</dbReference>
<dbReference type="PANTHER" id="PTHR23279">
    <property type="entry name" value="DEFECTIVE PROBOSCIS EXTENSION RESPONSE DPR -RELATED"/>
    <property type="match status" value="1"/>
</dbReference>
<organism evidence="2 3">
    <name type="scientific">Rhipicephalus microplus</name>
    <name type="common">Cattle tick</name>
    <name type="synonym">Boophilus microplus</name>
    <dbReference type="NCBI Taxonomy" id="6941"/>
    <lineage>
        <taxon>Eukaryota</taxon>
        <taxon>Metazoa</taxon>
        <taxon>Ecdysozoa</taxon>
        <taxon>Arthropoda</taxon>
        <taxon>Chelicerata</taxon>
        <taxon>Arachnida</taxon>
        <taxon>Acari</taxon>
        <taxon>Parasitiformes</taxon>
        <taxon>Ixodida</taxon>
        <taxon>Ixodoidea</taxon>
        <taxon>Ixodidae</taxon>
        <taxon>Rhipicephalinae</taxon>
        <taxon>Rhipicephalus</taxon>
        <taxon>Boophilus</taxon>
    </lineage>
</organism>
<protein>
    <recommendedName>
        <fullName evidence="4">Ig-like domain-containing protein</fullName>
    </recommendedName>
</protein>
<dbReference type="VEuPathDB" id="VectorBase:LOC119164650"/>
<evidence type="ECO:0000313" key="2">
    <source>
        <dbReference type="EMBL" id="KAH8038517.1"/>
    </source>
</evidence>
<dbReference type="AlphaFoldDB" id="A0A9J6EWJ4"/>
<dbReference type="InterPro" id="IPR013783">
    <property type="entry name" value="Ig-like_fold"/>
</dbReference>
<dbReference type="EMBL" id="JABSTU010000001">
    <property type="protein sequence ID" value="KAH8038517.1"/>
    <property type="molecule type" value="Genomic_DNA"/>
</dbReference>
<dbReference type="PANTHER" id="PTHR23279:SF46">
    <property type="entry name" value="DEFECTIVE PROBOSCIS EXTENSION RESPONSE 10, ISOFORM A-RELATED"/>
    <property type="match status" value="1"/>
</dbReference>
<sequence length="123" mass="14038">MRHEARDEPSMRSGGVNGADAGARHRATKKISTFKSNFDPVQGMGNRGWVLVSWIRRRDFHVLTVGLTTYTADDRFQSVHMDRSEDWMLQIKRVQPTDAGDYECQINMHPLISYFVRLAVLGA</sequence>
<reference evidence="2" key="2">
    <citation type="submission" date="2021-09" db="EMBL/GenBank/DDBJ databases">
        <authorList>
            <person name="Jia N."/>
            <person name="Wang J."/>
            <person name="Shi W."/>
            <person name="Du L."/>
            <person name="Sun Y."/>
            <person name="Zhan W."/>
            <person name="Jiang J."/>
            <person name="Wang Q."/>
            <person name="Zhang B."/>
            <person name="Ji P."/>
            <person name="Sakyi L.B."/>
            <person name="Cui X."/>
            <person name="Yuan T."/>
            <person name="Jiang B."/>
            <person name="Yang W."/>
            <person name="Lam T.T.-Y."/>
            <person name="Chang Q."/>
            <person name="Ding S."/>
            <person name="Wang X."/>
            <person name="Zhu J."/>
            <person name="Ruan X."/>
            <person name="Zhao L."/>
            <person name="Wei J."/>
            <person name="Que T."/>
            <person name="Du C."/>
            <person name="Cheng J."/>
            <person name="Dai P."/>
            <person name="Han X."/>
            <person name="Huang E."/>
            <person name="Gao Y."/>
            <person name="Liu J."/>
            <person name="Shao H."/>
            <person name="Ye R."/>
            <person name="Li L."/>
            <person name="Wei W."/>
            <person name="Wang X."/>
            <person name="Wang C."/>
            <person name="Huo Q."/>
            <person name="Li W."/>
            <person name="Guo W."/>
            <person name="Chen H."/>
            <person name="Chen S."/>
            <person name="Zhou L."/>
            <person name="Zhou L."/>
            <person name="Ni X."/>
            <person name="Tian J."/>
            <person name="Zhou Y."/>
            <person name="Sheng Y."/>
            <person name="Liu T."/>
            <person name="Pan Y."/>
            <person name="Xia L."/>
            <person name="Li J."/>
            <person name="Zhao F."/>
            <person name="Cao W."/>
        </authorList>
    </citation>
    <scope>NUCLEOTIDE SEQUENCE</scope>
    <source>
        <strain evidence="2">Rmic-2018</strain>
        <tissue evidence="2">Larvae</tissue>
    </source>
</reference>
<evidence type="ECO:0008006" key="4">
    <source>
        <dbReference type="Google" id="ProtNLM"/>
    </source>
</evidence>
<feature type="compositionally biased region" description="Basic and acidic residues" evidence="1">
    <location>
        <begin position="1"/>
        <end position="10"/>
    </location>
</feature>
<gene>
    <name evidence="2" type="ORF">HPB51_001692</name>
</gene>
<accession>A0A9J6EWJ4</accession>
<feature type="region of interest" description="Disordered" evidence="1">
    <location>
        <begin position="1"/>
        <end position="26"/>
    </location>
</feature>
<dbReference type="Gene3D" id="2.60.40.10">
    <property type="entry name" value="Immunoglobulins"/>
    <property type="match status" value="1"/>
</dbReference>